<keyword evidence="2" id="KW-1185">Reference proteome</keyword>
<organism evidence="1 2">
    <name type="scientific">Sphingomonas prati</name>
    <dbReference type="NCBI Taxonomy" id="1843237"/>
    <lineage>
        <taxon>Bacteria</taxon>
        <taxon>Pseudomonadati</taxon>
        <taxon>Pseudomonadota</taxon>
        <taxon>Alphaproteobacteria</taxon>
        <taxon>Sphingomonadales</taxon>
        <taxon>Sphingomonadaceae</taxon>
        <taxon>Sphingomonas</taxon>
    </lineage>
</organism>
<evidence type="ECO:0000313" key="2">
    <source>
        <dbReference type="Proteomes" id="UP000546701"/>
    </source>
</evidence>
<name>A0A7W9BVS2_9SPHN</name>
<accession>A0A7W9BVS2</accession>
<dbReference type="EMBL" id="JACIJR010000011">
    <property type="protein sequence ID" value="MBB5730915.1"/>
    <property type="molecule type" value="Genomic_DNA"/>
</dbReference>
<evidence type="ECO:0008006" key="3">
    <source>
        <dbReference type="Google" id="ProtNLM"/>
    </source>
</evidence>
<gene>
    <name evidence="1" type="ORF">FHS99_003422</name>
</gene>
<proteinExistence type="predicted"/>
<evidence type="ECO:0000313" key="1">
    <source>
        <dbReference type="EMBL" id="MBB5730915.1"/>
    </source>
</evidence>
<protein>
    <recommendedName>
        <fullName evidence="3">DNA adenine methylase</fullName>
    </recommendedName>
</protein>
<dbReference type="OrthoDB" id="9805629at2"/>
<comment type="caution">
    <text evidence="1">The sequence shown here is derived from an EMBL/GenBank/DDBJ whole genome shotgun (WGS) entry which is preliminary data.</text>
</comment>
<reference evidence="1 2" key="1">
    <citation type="submission" date="2020-08" db="EMBL/GenBank/DDBJ databases">
        <title>Genomic Encyclopedia of Type Strains, Phase IV (KMG-IV): sequencing the most valuable type-strain genomes for metagenomic binning, comparative biology and taxonomic classification.</title>
        <authorList>
            <person name="Goeker M."/>
        </authorList>
    </citation>
    <scope>NUCLEOTIDE SEQUENCE [LARGE SCALE GENOMIC DNA]</scope>
    <source>
        <strain evidence="1 2">DSM 103336</strain>
    </source>
</reference>
<dbReference type="AlphaFoldDB" id="A0A7W9BVS2"/>
<dbReference type="RefSeq" id="WP_157174849.1">
    <property type="nucleotide sequence ID" value="NZ_BMJP01000014.1"/>
</dbReference>
<dbReference type="Proteomes" id="UP000546701">
    <property type="component" value="Unassembled WGS sequence"/>
</dbReference>
<sequence>MAELLASVEGRFILSLNDTPEVRTTFAAFSTEEIETIWSISSPTPAGAARLTELVIGGGRAPVPVANLLL</sequence>